<sequence>MLTAALGLTACSGDDQPANTNAPATTKAAPAQGAAAQQPTAADLNAILAKATDPGTPLEEKTQTVQNGESAPELFDTMAASKAESGADFQVVDPILPGYTPDSVLATVNFTIPEREPQTADNVEFIYEGGTWKLSQSWACTLIKNTVQPEQVPAMCAAQG</sequence>
<feature type="domain" description="Low molecular weight antigen MTB12-like C-terminal" evidence="4">
    <location>
        <begin position="38"/>
        <end position="149"/>
    </location>
</feature>
<evidence type="ECO:0000256" key="1">
    <source>
        <dbReference type="ARBA" id="ARBA00022729"/>
    </source>
</evidence>
<protein>
    <recommendedName>
        <fullName evidence="4">Low molecular weight antigen MTB12-like C-terminal domain-containing protein</fullName>
    </recommendedName>
</protein>
<keyword evidence="6" id="KW-1185">Reference proteome</keyword>
<dbReference type="AlphaFoldDB" id="A0A7G5FIH3"/>
<evidence type="ECO:0000313" key="6">
    <source>
        <dbReference type="Proteomes" id="UP000515570"/>
    </source>
</evidence>
<keyword evidence="1" id="KW-0732">Signal</keyword>
<evidence type="ECO:0000259" key="4">
    <source>
        <dbReference type="Pfam" id="PF26580"/>
    </source>
</evidence>
<dbReference type="Proteomes" id="UP000515570">
    <property type="component" value="Chromosome"/>
</dbReference>
<gene>
    <name evidence="5" type="ORF">HW450_02520</name>
</gene>
<comment type="similarity">
    <text evidence="2">Belongs to the MTB12 family.</text>
</comment>
<evidence type="ECO:0000256" key="2">
    <source>
        <dbReference type="ARBA" id="ARBA00093774"/>
    </source>
</evidence>
<dbReference type="EMBL" id="CP059833">
    <property type="protein sequence ID" value="QMV86414.1"/>
    <property type="molecule type" value="Genomic_DNA"/>
</dbReference>
<dbReference type="InterPro" id="IPR058644">
    <property type="entry name" value="Mtb12-like_C"/>
</dbReference>
<dbReference type="RefSeq" id="WP_182387276.1">
    <property type="nucleotide sequence ID" value="NZ_CP072111.1"/>
</dbReference>
<dbReference type="Pfam" id="PF26580">
    <property type="entry name" value="Mtb12_C"/>
    <property type="match status" value="1"/>
</dbReference>
<accession>A0A7G5FIH3</accession>
<feature type="region of interest" description="Disordered" evidence="3">
    <location>
        <begin position="1"/>
        <end position="38"/>
    </location>
</feature>
<evidence type="ECO:0000256" key="3">
    <source>
        <dbReference type="SAM" id="MobiDB-lite"/>
    </source>
</evidence>
<organism evidence="5 6">
    <name type="scientific">Corynebacterium hindlerae</name>
    <dbReference type="NCBI Taxonomy" id="699041"/>
    <lineage>
        <taxon>Bacteria</taxon>
        <taxon>Bacillati</taxon>
        <taxon>Actinomycetota</taxon>
        <taxon>Actinomycetes</taxon>
        <taxon>Mycobacteriales</taxon>
        <taxon>Corynebacteriaceae</taxon>
        <taxon>Corynebacterium</taxon>
    </lineage>
</organism>
<reference evidence="5 6" key="1">
    <citation type="submission" date="2020-07" db="EMBL/GenBank/DDBJ databases">
        <title>non toxigenic Corynebacterium sp. nov from a clinical source.</title>
        <authorList>
            <person name="Bernier A.-M."/>
            <person name="Bernard K."/>
        </authorList>
    </citation>
    <scope>NUCLEOTIDE SEQUENCE [LARGE SCALE GENOMIC DNA]</scope>
    <source>
        <strain evidence="6">NML 93-0612</strain>
    </source>
</reference>
<evidence type="ECO:0000313" key="5">
    <source>
        <dbReference type="EMBL" id="QMV86414.1"/>
    </source>
</evidence>
<feature type="compositionally biased region" description="Low complexity" evidence="3">
    <location>
        <begin position="16"/>
        <end position="38"/>
    </location>
</feature>
<name>A0A7G5FIH3_9CORY</name>
<proteinExistence type="inferred from homology"/>